<sequence>MSGHRHPEAEPNRDAFSPRDVRAFIVENLHLKPAPGLQEIVLYTAHPGSGLSRLRTSDAEDAPPYWAYNWAGGTLLARHILNYPDIVGGRRVLDLGAGSGIVGIVARKCGASLVIAAEIDTNAIAAIGLNAAANGVAIEVTSADVLAGSPPDVDVILAGDVFYNPQLAERVLPFLAASRKAGVDVLIGDPRRQSLPLAALKLVAEYAVPDFGDGSTGQGAIGGVFTLADAG</sequence>
<keyword evidence="4" id="KW-1185">Reference proteome</keyword>
<proteinExistence type="predicted"/>
<evidence type="ECO:0000256" key="1">
    <source>
        <dbReference type="ARBA" id="ARBA00022603"/>
    </source>
</evidence>
<organism evidence="3 4">
    <name type="scientific">Rhizobium altiplani</name>
    <dbReference type="NCBI Taxonomy" id="1864509"/>
    <lineage>
        <taxon>Bacteria</taxon>
        <taxon>Pseudomonadati</taxon>
        <taxon>Pseudomonadota</taxon>
        <taxon>Alphaproteobacteria</taxon>
        <taxon>Hyphomicrobiales</taxon>
        <taxon>Rhizobiaceae</taxon>
        <taxon>Rhizobium/Agrobacterium group</taxon>
        <taxon>Rhizobium</taxon>
    </lineage>
</organism>
<name>A0A125Q7I2_9HYPH</name>
<dbReference type="Gene3D" id="3.40.50.150">
    <property type="entry name" value="Vaccinia Virus protein VP39"/>
    <property type="match status" value="1"/>
</dbReference>
<dbReference type="PANTHER" id="PTHR43648">
    <property type="entry name" value="ELECTRON TRANSFER FLAVOPROTEIN BETA SUBUNIT LYSINE METHYLTRANSFERASE"/>
    <property type="match status" value="1"/>
</dbReference>
<evidence type="ECO:0000313" key="4">
    <source>
        <dbReference type="Proteomes" id="UP000068164"/>
    </source>
</evidence>
<protein>
    <submittedName>
        <fullName evidence="3">Methyltransferase</fullName>
    </submittedName>
</protein>
<dbReference type="OrthoDB" id="9794615at2"/>
<dbReference type="Proteomes" id="UP000068164">
    <property type="component" value="Unassembled WGS sequence"/>
</dbReference>
<dbReference type="InterPro" id="IPR029063">
    <property type="entry name" value="SAM-dependent_MTases_sf"/>
</dbReference>
<evidence type="ECO:0000256" key="2">
    <source>
        <dbReference type="ARBA" id="ARBA00022679"/>
    </source>
</evidence>
<accession>A0A125Q7I2</accession>
<dbReference type="GO" id="GO:0032259">
    <property type="term" value="P:methylation"/>
    <property type="evidence" value="ECO:0007669"/>
    <property type="project" value="UniProtKB-KW"/>
</dbReference>
<keyword evidence="1 3" id="KW-0489">Methyltransferase</keyword>
<dbReference type="CDD" id="cd02440">
    <property type="entry name" value="AdoMet_MTases"/>
    <property type="match status" value="1"/>
</dbReference>
<keyword evidence="2" id="KW-0808">Transferase</keyword>
<dbReference type="EMBL" id="LNCD01000082">
    <property type="protein sequence ID" value="KWV51127.1"/>
    <property type="molecule type" value="Genomic_DNA"/>
</dbReference>
<dbReference type="SUPFAM" id="SSF53335">
    <property type="entry name" value="S-adenosyl-L-methionine-dependent methyltransferases"/>
    <property type="match status" value="1"/>
</dbReference>
<dbReference type="Pfam" id="PF06325">
    <property type="entry name" value="PrmA"/>
    <property type="match status" value="1"/>
</dbReference>
<comment type="caution">
    <text evidence="3">The sequence shown here is derived from an EMBL/GenBank/DDBJ whole genome shotgun (WGS) entry which is preliminary data.</text>
</comment>
<dbReference type="PANTHER" id="PTHR43648:SF1">
    <property type="entry name" value="ELECTRON TRANSFER FLAVOPROTEIN BETA SUBUNIT LYSINE METHYLTRANSFERASE"/>
    <property type="match status" value="1"/>
</dbReference>
<dbReference type="RefSeq" id="WP_062370919.1">
    <property type="nucleotide sequence ID" value="NZ_LNCD01000082.1"/>
</dbReference>
<evidence type="ECO:0000313" key="3">
    <source>
        <dbReference type="EMBL" id="KWV51127.1"/>
    </source>
</evidence>
<reference evidence="3 4" key="1">
    <citation type="submission" date="2015-11" db="EMBL/GenBank/DDBJ databases">
        <title>Draft Genome Sequence of the Strain BR 10423 (Rhizobium sp.) isolated from nodules of Mimosa pudica.</title>
        <authorList>
            <person name="Barauna A.C."/>
            <person name="Zilli J.E."/>
            <person name="Simoes-Araujo J.L."/>
            <person name="Reis V.M."/>
            <person name="James E.K."/>
            <person name="Reis F.B.Jr."/>
            <person name="Rouws L.F."/>
            <person name="Passos S.R."/>
            <person name="Gois S.R."/>
        </authorList>
    </citation>
    <scope>NUCLEOTIDE SEQUENCE [LARGE SCALE GENOMIC DNA]</scope>
    <source>
        <strain evidence="3 4">BR10423</strain>
    </source>
</reference>
<dbReference type="GO" id="GO:0016279">
    <property type="term" value="F:protein-lysine N-methyltransferase activity"/>
    <property type="evidence" value="ECO:0007669"/>
    <property type="project" value="TreeGrafter"/>
</dbReference>
<dbReference type="InterPro" id="IPR050078">
    <property type="entry name" value="Ribosomal_L11_MeTrfase_PrmA"/>
</dbReference>
<gene>
    <name evidence="3" type="ORF">AS026_07325</name>
</gene>
<dbReference type="AlphaFoldDB" id="A0A125Q7I2"/>